<feature type="signal peptide" evidence="1">
    <location>
        <begin position="1"/>
        <end position="15"/>
    </location>
</feature>
<proteinExistence type="predicted"/>
<accession>A0A2M3ZTB4</accession>
<name>A0A2M3ZTB4_9DIPT</name>
<sequence length="202" mass="23525">MVVLLLLPGSTGLSATGGHPRHVSPKMMMMLRCTMRSSGSRTTGDSNVGTGCCGRRCCYPFHHHRCAALWRRERRLERHVQWISHFFILCRHPRMPWGIVLIRQDDAARVRRRRTGWYLFRVADILHRALIADIDHSHRLLHHRLFLYRSTSRSSGNTLAASPYDWFTSDGSDRCWGATTTTGRWRCNHRKHSRRNGRAARR</sequence>
<reference evidence="2" key="1">
    <citation type="submission" date="2018-01" db="EMBL/GenBank/DDBJ databases">
        <title>An insight into the sialome of Amazonian anophelines.</title>
        <authorList>
            <person name="Ribeiro J.M."/>
            <person name="Scarpassa V."/>
            <person name="Calvo E."/>
        </authorList>
    </citation>
    <scope>NUCLEOTIDE SEQUENCE</scope>
    <source>
        <tissue evidence="2">Salivary glands</tissue>
    </source>
</reference>
<evidence type="ECO:0000313" key="2">
    <source>
        <dbReference type="EMBL" id="MBW31608.1"/>
    </source>
</evidence>
<dbReference type="EMBL" id="GGFM01010857">
    <property type="protein sequence ID" value="MBW31608.1"/>
    <property type="molecule type" value="Transcribed_RNA"/>
</dbReference>
<keyword evidence="1" id="KW-0732">Signal</keyword>
<organism evidence="2">
    <name type="scientific">Anopheles braziliensis</name>
    <dbReference type="NCBI Taxonomy" id="58242"/>
    <lineage>
        <taxon>Eukaryota</taxon>
        <taxon>Metazoa</taxon>
        <taxon>Ecdysozoa</taxon>
        <taxon>Arthropoda</taxon>
        <taxon>Hexapoda</taxon>
        <taxon>Insecta</taxon>
        <taxon>Pterygota</taxon>
        <taxon>Neoptera</taxon>
        <taxon>Endopterygota</taxon>
        <taxon>Diptera</taxon>
        <taxon>Nematocera</taxon>
        <taxon>Culicoidea</taxon>
        <taxon>Culicidae</taxon>
        <taxon>Anophelinae</taxon>
        <taxon>Anopheles</taxon>
    </lineage>
</organism>
<dbReference type="AlphaFoldDB" id="A0A2M3ZTB4"/>
<protein>
    <submittedName>
        <fullName evidence="2">Putative secreted peptide</fullName>
    </submittedName>
</protein>
<feature type="chain" id="PRO_5014617207" evidence="1">
    <location>
        <begin position="16"/>
        <end position="202"/>
    </location>
</feature>
<evidence type="ECO:0000256" key="1">
    <source>
        <dbReference type="SAM" id="SignalP"/>
    </source>
</evidence>